<comment type="similarity">
    <text evidence="1">Belongs to the RutC family.</text>
</comment>
<dbReference type="RefSeq" id="WP_065240451.1">
    <property type="nucleotide sequence ID" value="NZ_CP142770.1"/>
</dbReference>
<dbReference type="PANTHER" id="PTHR47328">
    <property type="match status" value="1"/>
</dbReference>
<dbReference type="EC" id="1.-.-.-" evidence="2"/>
<dbReference type="PATRIC" id="fig|2746.7.peg.387"/>
<comment type="caution">
    <text evidence="2">The sequence shown here is derived from an EMBL/GenBank/DDBJ whole genome shotgun (WGS) entry which is preliminary data.</text>
</comment>
<dbReference type="CDD" id="cd06150">
    <property type="entry name" value="YjgF_YER057c_UK114_like_2"/>
    <property type="match status" value="1"/>
</dbReference>
<evidence type="ECO:0000256" key="1">
    <source>
        <dbReference type="ARBA" id="ARBA00010552"/>
    </source>
</evidence>
<proteinExistence type="inferred from homology"/>
<keyword evidence="2" id="KW-0560">Oxidoreductase</keyword>
<dbReference type="PROSITE" id="PS01094">
    <property type="entry name" value="UPF0076"/>
    <property type="match status" value="1"/>
</dbReference>
<gene>
    <name evidence="2" type="primary">rutC_1</name>
    <name evidence="2" type="ORF">A8U91_00374</name>
</gene>
<sequence>MSLTHYDSNARMSQIAIHNGTVYLAGQVPADASADMRGQTEQVLARIDELLGRAGTSKEHLVSAQIWVNDMAEFADMNAAWDAWVTPGRPPVRAAVEAKLAKPEWKVEIMVVAALPEE</sequence>
<name>A0A1B8P1E3_HALEL</name>
<dbReference type="SUPFAM" id="SSF55298">
    <property type="entry name" value="YjgF-like"/>
    <property type="match status" value="1"/>
</dbReference>
<dbReference type="InterPro" id="IPR035959">
    <property type="entry name" value="RutC-like_sf"/>
</dbReference>
<protein>
    <submittedName>
        <fullName evidence="2">Putative aminoacrylate peracid reductase RutC</fullName>
        <ecNumber evidence="2">1.-.-.-</ecNumber>
    </submittedName>
</protein>
<evidence type="ECO:0000313" key="3">
    <source>
        <dbReference type="Proteomes" id="UP000092504"/>
    </source>
</evidence>
<dbReference type="InterPro" id="IPR035709">
    <property type="entry name" value="YoaB-like"/>
</dbReference>
<dbReference type="InterPro" id="IPR006175">
    <property type="entry name" value="YjgF/YER057c/UK114"/>
</dbReference>
<accession>A0A1B8P1E3</accession>
<dbReference type="Pfam" id="PF01042">
    <property type="entry name" value="Ribonuc_L-PSP"/>
    <property type="match status" value="1"/>
</dbReference>
<organism evidence="2 3">
    <name type="scientific">Halomonas elongata</name>
    <dbReference type="NCBI Taxonomy" id="2746"/>
    <lineage>
        <taxon>Bacteria</taxon>
        <taxon>Pseudomonadati</taxon>
        <taxon>Pseudomonadota</taxon>
        <taxon>Gammaproteobacteria</taxon>
        <taxon>Oceanospirillales</taxon>
        <taxon>Halomonadaceae</taxon>
        <taxon>Halomonas</taxon>
    </lineage>
</organism>
<reference evidence="2 3" key="1">
    <citation type="submission" date="2016-06" db="EMBL/GenBank/DDBJ databases">
        <title>Genome sequence of halotolerant plant growth promoting strain of Halomonas elongata HEK1 isolated from salterns of Rann of Kutch, Gujarat, India.</title>
        <authorList>
            <person name="Gaba S."/>
            <person name="Singh R.N."/>
            <person name="Abrol S."/>
            <person name="Kaushik R."/>
            <person name="Saxena A.K."/>
        </authorList>
    </citation>
    <scope>NUCLEOTIDE SEQUENCE [LARGE SCALE GENOMIC DNA]</scope>
    <source>
        <strain evidence="2 3">HEK1</strain>
    </source>
</reference>
<dbReference type="Gene3D" id="3.30.1330.40">
    <property type="entry name" value="RutC-like"/>
    <property type="match status" value="1"/>
</dbReference>
<evidence type="ECO:0000313" key="2">
    <source>
        <dbReference type="EMBL" id="OBX36038.1"/>
    </source>
</evidence>
<dbReference type="Proteomes" id="UP000092504">
    <property type="component" value="Unassembled WGS sequence"/>
</dbReference>
<dbReference type="PANTHER" id="PTHR47328:SF1">
    <property type="entry name" value="RUTC FAMILY PROTEIN YOAB"/>
    <property type="match status" value="1"/>
</dbReference>
<dbReference type="AlphaFoldDB" id="A0A1B8P1E3"/>
<dbReference type="GO" id="GO:0016491">
    <property type="term" value="F:oxidoreductase activity"/>
    <property type="evidence" value="ECO:0007669"/>
    <property type="project" value="UniProtKB-KW"/>
</dbReference>
<dbReference type="InterPro" id="IPR019897">
    <property type="entry name" value="RidA_CS"/>
</dbReference>
<dbReference type="EMBL" id="MAJD01000001">
    <property type="protein sequence ID" value="OBX36038.1"/>
    <property type="molecule type" value="Genomic_DNA"/>
</dbReference>